<dbReference type="Proteomes" id="UP001205919">
    <property type="component" value="Unassembled WGS sequence"/>
</dbReference>
<reference evidence="1 2" key="1">
    <citation type="submission" date="2022-06" db="EMBL/GenBank/DDBJ databases">
        <title>Isolation of gut microbiota from human fecal samples.</title>
        <authorList>
            <person name="Pamer E.G."/>
            <person name="Barat B."/>
            <person name="Waligurski E."/>
            <person name="Medina S."/>
            <person name="Paddock L."/>
            <person name="Mostad J."/>
        </authorList>
    </citation>
    <scope>NUCLEOTIDE SEQUENCE [LARGE SCALE GENOMIC DNA]</scope>
    <source>
        <strain evidence="1 2">DFI.9.90</strain>
    </source>
</reference>
<organism evidence="1 2">
    <name type="scientific">Cloacibacillus evryensis</name>
    <dbReference type="NCBI Taxonomy" id="508460"/>
    <lineage>
        <taxon>Bacteria</taxon>
        <taxon>Thermotogati</taxon>
        <taxon>Synergistota</taxon>
        <taxon>Synergistia</taxon>
        <taxon>Synergistales</taxon>
        <taxon>Synergistaceae</taxon>
        <taxon>Cloacibacillus</taxon>
    </lineage>
</organism>
<evidence type="ECO:0000313" key="2">
    <source>
        <dbReference type="Proteomes" id="UP001205919"/>
    </source>
</evidence>
<dbReference type="EMBL" id="JANFYT010000047">
    <property type="protein sequence ID" value="MCQ4815646.1"/>
    <property type="molecule type" value="Genomic_DNA"/>
</dbReference>
<name>A0AAW5K701_9BACT</name>
<comment type="caution">
    <text evidence="1">The sequence shown here is derived from an EMBL/GenBank/DDBJ whole genome shotgun (WGS) entry which is preliminary data.</text>
</comment>
<sequence>GAESFFYDVIHSERIRGMCLDIASLPESERGPAIRALGYDFSPKELDSAVCRAYYKMRPEARAILGPGDLRDIVMKKWGKPM</sequence>
<proteinExistence type="predicted"/>
<gene>
    <name evidence="1" type="ORF">NE630_14495</name>
</gene>
<dbReference type="RefSeq" id="WP_256182370.1">
    <property type="nucleotide sequence ID" value="NZ_JANFYT010000047.1"/>
</dbReference>
<keyword evidence="2" id="KW-1185">Reference proteome</keyword>
<feature type="non-terminal residue" evidence="1">
    <location>
        <position position="1"/>
    </location>
</feature>
<protein>
    <submittedName>
        <fullName evidence="1">Uncharacterized protein</fullName>
    </submittedName>
</protein>
<accession>A0AAW5K701</accession>
<dbReference type="AlphaFoldDB" id="A0AAW5K701"/>
<evidence type="ECO:0000313" key="1">
    <source>
        <dbReference type="EMBL" id="MCQ4815646.1"/>
    </source>
</evidence>